<organism evidence="2 3">
    <name type="scientific">Gadus morhua</name>
    <name type="common">Atlantic cod</name>
    <dbReference type="NCBI Taxonomy" id="8049"/>
    <lineage>
        <taxon>Eukaryota</taxon>
        <taxon>Metazoa</taxon>
        <taxon>Chordata</taxon>
        <taxon>Craniata</taxon>
        <taxon>Vertebrata</taxon>
        <taxon>Euteleostomi</taxon>
        <taxon>Actinopterygii</taxon>
        <taxon>Neopterygii</taxon>
        <taxon>Teleostei</taxon>
        <taxon>Neoteleostei</taxon>
        <taxon>Acanthomorphata</taxon>
        <taxon>Zeiogadaria</taxon>
        <taxon>Gadariae</taxon>
        <taxon>Gadiformes</taxon>
        <taxon>Gadoidei</taxon>
        <taxon>Gadidae</taxon>
        <taxon>Gadus</taxon>
    </lineage>
</organism>
<accession>A0A8C5C951</accession>
<dbReference type="Gene3D" id="3.40.50.300">
    <property type="entry name" value="P-loop containing nucleotide triphosphate hydrolases"/>
    <property type="match status" value="1"/>
</dbReference>
<evidence type="ECO:0000256" key="1">
    <source>
        <dbReference type="SAM" id="MobiDB-lite"/>
    </source>
</evidence>
<reference evidence="2" key="2">
    <citation type="submission" date="2025-09" db="UniProtKB">
        <authorList>
            <consortium name="Ensembl"/>
        </authorList>
    </citation>
    <scope>IDENTIFICATION</scope>
</reference>
<evidence type="ECO:0000313" key="3">
    <source>
        <dbReference type="Proteomes" id="UP000694546"/>
    </source>
</evidence>
<dbReference type="InterPro" id="IPR027417">
    <property type="entry name" value="P-loop_NTPase"/>
</dbReference>
<protein>
    <recommendedName>
        <fullName evidence="4">Sulfotransferase</fullName>
    </recommendedName>
</protein>
<dbReference type="Ensembl" id="ENSGMOT00000057512.1">
    <property type="protein sequence ID" value="ENSGMOP00000055044.1"/>
    <property type="gene ID" value="ENSGMOG00000027474.1"/>
</dbReference>
<proteinExistence type="predicted"/>
<reference evidence="2" key="1">
    <citation type="submission" date="2025-08" db="UniProtKB">
        <authorList>
            <consortium name="Ensembl"/>
        </authorList>
    </citation>
    <scope>IDENTIFICATION</scope>
</reference>
<dbReference type="GeneTree" id="ENSGT00940000177816"/>
<dbReference type="SUPFAM" id="SSF52540">
    <property type="entry name" value="P-loop containing nucleoside triphosphate hydrolases"/>
    <property type="match status" value="1"/>
</dbReference>
<keyword evidence="3" id="KW-1185">Reference proteome</keyword>
<feature type="region of interest" description="Disordered" evidence="1">
    <location>
        <begin position="46"/>
        <end position="66"/>
    </location>
</feature>
<name>A0A8C5C951_GADMO</name>
<dbReference type="AlphaFoldDB" id="A0A8C5C951"/>
<evidence type="ECO:0008006" key="4">
    <source>
        <dbReference type="Google" id="ProtNLM"/>
    </source>
</evidence>
<evidence type="ECO:0000313" key="2">
    <source>
        <dbReference type="Ensembl" id="ENSGMOP00000055044.1"/>
    </source>
</evidence>
<dbReference type="Proteomes" id="UP000694546">
    <property type="component" value="Chromosome 16"/>
</dbReference>
<dbReference type="OMA" id="ELCFWHI"/>
<sequence length="66" mass="7872">MTEEELYTTYKGVYLPKVVHFRESLKYYEEFSFRPDDILIVTYPKSGKSSPGRSVEVNGKWKQKKY</sequence>